<dbReference type="AlphaFoldDB" id="A0A0V1KII6"/>
<evidence type="ECO:0000313" key="1">
    <source>
        <dbReference type="EMBL" id="KRZ47062.1"/>
    </source>
</evidence>
<evidence type="ECO:0000313" key="2">
    <source>
        <dbReference type="Proteomes" id="UP000054721"/>
    </source>
</evidence>
<name>A0A0V1KII6_9BILA</name>
<keyword evidence="2" id="KW-1185">Reference proteome</keyword>
<dbReference type="EMBL" id="JYDW01001466">
    <property type="protein sequence ID" value="KRZ47062.1"/>
    <property type="molecule type" value="Genomic_DNA"/>
</dbReference>
<sequence>MTSILQMKLLFVAGEIWLYHGFLEGGAKYKKKYGDKVWSRD</sequence>
<gene>
    <name evidence="1" type="ORF">T02_3740</name>
</gene>
<comment type="caution">
    <text evidence="1">The sequence shown here is derived from an EMBL/GenBank/DDBJ whole genome shotgun (WGS) entry which is preliminary data.</text>
</comment>
<dbReference type="Proteomes" id="UP000054721">
    <property type="component" value="Unassembled WGS sequence"/>
</dbReference>
<proteinExistence type="predicted"/>
<organism evidence="1 2">
    <name type="scientific">Trichinella nativa</name>
    <dbReference type="NCBI Taxonomy" id="6335"/>
    <lineage>
        <taxon>Eukaryota</taxon>
        <taxon>Metazoa</taxon>
        <taxon>Ecdysozoa</taxon>
        <taxon>Nematoda</taxon>
        <taxon>Enoplea</taxon>
        <taxon>Dorylaimia</taxon>
        <taxon>Trichinellida</taxon>
        <taxon>Trichinellidae</taxon>
        <taxon>Trichinella</taxon>
    </lineage>
</organism>
<protein>
    <submittedName>
        <fullName evidence="1">Uncharacterized protein</fullName>
    </submittedName>
</protein>
<accession>A0A0V1KII6</accession>
<reference evidence="1 2" key="1">
    <citation type="submission" date="2015-05" db="EMBL/GenBank/DDBJ databases">
        <title>Evolution of Trichinella species and genotypes.</title>
        <authorList>
            <person name="Korhonen P.K."/>
            <person name="Edoardo P."/>
            <person name="Giuseppe L.R."/>
            <person name="Gasser R.B."/>
        </authorList>
    </citation>
    <scope>NUCLEOTIDE SEQUENCE [LARGE SCALE GENOMIC DNA]</scope>
    <source>
        <strain evidence="1">ISS10</strain>
    </source>
</reference>